<dbReference type="InterPro" id="IPR003945">
    <property type="entry name" value="NU5C-like"/>
</dbReference>
<accession>A0AAE3GPV0</accession>
<comment type="function">
    <text evidence="5">NDH-1 shuttles electrons from NAD(P)H, via FMN and iron-sulfur (Fe-S) centers, to quinones in the respiratory chain. The immediate electron acceptor for the enzyme in this species is believed to be plastoquinone. Couples the redox reaction to proton translocation (for every two electrons transferred, four hydrogen ions are translocated across the cytoplasmic membrane), and thus conserves the redox energy in a proton gradient.</text>
</comment>
<reference evidence="10" key="1">
    <citation type="submission" date="2022-06" db="EMBL/GenBank/DDBJ databases">
        <title>New cyanobacteria of genus Symplocastrum in benthos of Lake Baikal.</title>
        <authorList>
            <person name="Sorokovikova E."/>
            <person name="Tikhonova I."/>
            <person name="Krasnopeev A."/>
            <person name="Evseev P."/>
            <person name="Gladkikh A."/>
            <person name="Belykh O."/>
        </authorList>
    </citation>
    <scope>NUCLEOTIDE SEQUENCE</scope>
    <source>
        <strain evidence="10">BBK-W-15</strain>
    </source>
</reference>
<keyword evidence="3 7" id="KW-1133">Transmembrane helix</keyword>
<feature type="transmembrane region" description="Helical" evidence="7">
    <location>
        <begin position="39"/>
        <end position="61"/>
    </location>
</feature>
<dbReference type="GO" id="GO:0008137">
    <property type="term" value="F:NADH dehydrogenase (ubiquinone) activity"/>
    <property type="evidence" value="ECO:0007669"/>
    <property type="project" value="InterPro"/>
</dbReference>
<dbReference type="PRINTS" id="PR01434">
    <property type="entry name" value="NADHDHGNASE5"/>
</dbReference>
<dbReference type="RefSeq" id="WP_254010751.1">
    <property type="nucleotide sequence ID" value="NZ_JAMZMM010000033.1"/>
</dbReference>
<dbReference type="GO" id="GO:0042773">
    <property type="term" value="P:ATP synthesis coupled electron transport"/>
    <property type="evidence" value="ECO:0007669"/>
    <property type="project" value="InterPro"/>
</dbReference>
<evidence type="ECO:0000256" key="5">
    <source>
        <dbReference type="ARBA" id="ARBA00025624"/>
    </source>
</evidence>
<dbReference type="AlphaFoldDB" id="A0AAE3GPV0"/>
<feature type="transmembrane region" description="Helical" evidence="7">
    <location>
        <begin position="81"/>
        <end position="110"/>
    </location>
</feature>
<name>A0AAE3GPV0_9CYAN</name>
<dbReference type="GO" id="GO:0015990">
    <property type="term" value="P:electron transport coupled proton transport"/>
    <property type="evidence" value="ECO:0007669"/>
    <property type="project" value="TreeGrafter"/>
</dbReference>
<evidence type="ECO:0000313" key="10">
    <source>
        <dbReference type="EMBL" id="MCP2727944.1"/>
    </source>
</evidence>
<dbReference type="NCBIfam" id="NF005633">
    <property type="entry name" value="PRK07390.1"/>
    <property type="match status" value="1"/>
</dbReference>
<dbReference type="EMBL" id="JAMZMM010000033">
    <property type="protein sequence ID" value="MCP2727944.1"/>
    <property type="molecule type" value="Genomic_DNA"/>
</dbReference>
<dbReference type="PANTHER" id="PTHR42829">
    <property type="entry name" value="NADH-UBIQUINONE OXIDOREDUCTASE CHAIN 5"/>
    <property type="match status" value="1"/>
</dbReference>
<keyword evidence="4 7" id="KW-0472">Membrane</keyword>
<dbReference type="Proteomes" id="UP001204953">
    <property type="component" value="Unassembled WGS sequence"/>
</dbReference>
<evidence type="ECO:0000256" key="4">
    <source>
        <dbReference type="ARBA" id="ARBA00023136"/>
    </source>
</evidence>
<dbReference type="GO" id="GO:0003954">
    <property type="term" value="F:NADH dehydrogenase activity"/>
    <property type="evidence" value="ECO:0007669"/>
    <property type="project" value="TreeGrafter"/>
</dbReference>
<evidence type="ECO:0000256" key="2">
    <source>
        <dbReference type="ARBA" id="ARBA00022692"/>
    </source>
</evidence>
<dbReference type="Pfam" id="PF00662">
    <property type="entry name" value="Proton_antipo_N"/>
    <property type="match status" value="1"/>
</dbReference>
<feature type="transmembrane region" description="Helical" evidence="7">
    <location>
        <begin position="12"/>
        <end position="32"/>
    </location>
</feature>
<dbReference type="InterPro" id="IPR001516">
    <property type="entry name" value="Proton_antipo_N"/>
</dbReference>
<dbReference type="NCBIfam" id="TIGR01960">
    <property type="entry name" value="ndhF3_CO2"/>
    <property type="match status" value="1"/>
</dbReference>
<feature type="transmembrane region" description="Helical" evidence="7">
    <location>
        <begin position="592"/>
        <end position="612"/>
    </location>
</feature>
<comment type="caution">
    <text evidence="10">The sequence shown here is derived from an EMBL/GenBank/DDBJ whole genome shotgun (WGS) entry which is preliminary data.</text>
</comment>
<evidence type="ECO:0000256" key="1">
    <source>
        <dbReference type="ARBA" id="ARBA00004127"/>
    </source>
</evidence>
<dbReference type="Gene3D" id="1.20.5.2700">
    <property type="match status" value="1"/>
</dbReference>
<gene>
    <name evidence="10" type="ORF">NJ959_05555</name>
</gene>
<feature type="transmembrane region" description="Helical" evidence="7">
    <location>
        <begin position="284"/>
        <end position="304"/>
    </location>
</feature>
<feature type="transmembrane region" description="Helical" evidence="7">
    <location>
        <begin position="452"/>
        <end position="474"/>
    </location>
</feature>
<evidence type="ECO:0000256" key="6">
    <source>
        <dbReference type="RuleBase" id="RU000320"/>
    </source>
</evidence>
<dbReference type="PANTHER" id="PTHR42829:SF2">
    <property type="entry name" value="NADH-UBIQUINONE OXIDOREDUCTASE CHAIN 5"/>
    <property type="match status" value="1"/>
</dbReference>
<keyword evidence="2 6" id="KW-0812">Transmembrane</keyword>
<evidence type="ECO:0000259" key="8">
    <source>
        <dbReference type="Pfam" id="PF00361"/>
    </source>
</evidence>
<feature type="transmembrane region" description="Helical" evidence="7">
    <location>
        <begin position="185"/>
        <end position="203"/>
    </location>
</feature>
<dbReference type="InterPro" id="IPR010217">
    <property type="entry name" value="NU5C2"/>
</dbReference>
<dbReference type="GO" id="GO:0016020">
    <property type="term" value="C:membrane"/>
    <property type="evidence" value="ECO:0007669"/>
    <property type="project" value="UniProtKB-SubCell"/>
</dbReference>
<feature type="transmembrane region" description="Helical" evidence="7">
    <location>
        <begin position="223"/>
        <end position="244"/>
    </location>
</feature>
<evidence type="ECO:0000256" key="3">
    <source>
        <dbReference type="ARBA" id="ARBA00022989"/>
    </source>
</evidence>
<feature type="transmembrane region" description="Helical" evidence="7">
    <location>
        <begin position="122"/>
        <end position="148"/>
    </location>
</feature>
<dbReference type="InterPro" id="IPR001750">
    <property type="entry name" value="ND/Mrp_TM"/>
</dbReference>
<evidence type="ECO:0000256" key="7">
    <source>
        <dbReference type="SAM" id="Phobius"/>
    </source>
</evidence>
<feature type="transmembrane region" description="Helical" evidence="7">
    <location>
        <begin position="338"/>
        <end position="358"/>
    </location>
</feature>
<sequence>MTEWITQTSWLVPFYGLFGAIITLPWASGVITRTGPRPAAYFNLLMTVVASVHGGLIFWSTWQEPVRELVFHWLQVADLDISLVIEISPVSTGAMEIITSLSLFAQLYALGYMEKDWALARFFSLVGIFEGAMAGIVLSNSLFLTYALLEMLTLSTYLLVGFWYAQPLVVTAARDAFLTKRVGDVLLLMGVVALATMAGTLNFNELYDWAGTANLEPWMATLLGLALIAGPIGKCAQFPLHLWLDEAMEGPNPASVLRNSLVVCCGAYVLVKLLPILAMSPVTLSVLVGIGVVTAIGESLVAIAQIDIKRSLSHTTSAYLGLVFICVGMGRAEVAFCLLLAHAVAKAVLFMSTGSIIFTTNNQNLTELGGLWSKMPATTTAFVVGTAGMSGLIPLGGYWALSKGVNAFWGEHPWLVGVFLLVDGLTILGLTRVFRLVFLGNPQPKTRRAPEVAWPMAFPMVALTIVTLLMPLILQRISLLPPAKYEYLTQLPQLLLFGASAIGCGVGSIIYLPRTWSRSVLAPLKFVQDLLAYDFYIDKLYRITVVFAVGSLSKITYWIDQNIVDGFVNFIGLATVFGGQSLKYNVSGKSQFYVLTILIGVSLLALLMTLPFSQWSLSEWSLEQWSFISGK</sequence>
<feature type="domain" description="NADH-Ubiquinone oxidoreductase (complex I) chain 5 N-terminal" evidence="9">
    <location>
        <begin position="73"/>
        <end position="123"/>
    </location>
</feature>
<proteinExistence type="predicted"/>
<dbReference type="GO" id="GO:0012505">
    <property type="term" value="C:endomembrane system"/>
    <property type="evidence" value="ECO:0007669"/>
    <property type="project" value="UniProtKB-SubCell"/>
</dbReference>
<dbReference type="Pfam" id="PF00361">
    <property type="entry name" value="Proton_antipo_M"/>
    <property type="match status" value="1"/>
</dbReference>
<feature type="transmembrane region" description="Helical" evidence="7">
    <location>
        <begin position="413"/>
        <end position="431"/>
    </location>
</feature>
<feature type="transmembrane region" description="Helical" evidence="7">
    <location>
        <begin position="494"/>
        <end position="512"/>
    </location>
</feature>
<feature type="transmembrane region" description="Helical" evidence="7">
    <location>
        <begin position="154"/>
        <end position="173"/>
    </location>
</feature>
<keyword evidence="11" id="KW-1185">Reference proteome</keyword>
<evidence type="ECO:0000313" key="11">
    <source>
        <dbReference type="Proteomes" id="UP001204953"/>
    </source>
</evidence>
<organism evidence="10 11">
    <name type="scientific">Limnofasciculus baicalensis BBK-W-15</name>
    <dbReference type="NCBI Taxonomy" id="2699891"/>
    <lineage>
        <taxon>Bacteria</taxon>
        <taxon>Bacillati</taxon>
        <taxon>Cyanobacteriota</taxon>
        <taxon>Cyanophyceae</taxon>
        <taxon>Coleofasciculales</taxon>
        <taxon>Coleofasciculaceae</taxon>
        <taxon>Limnofasciculus</taxon>
        <taxon>Limnofasciculus baicalensis</taxon>
    </lineage>
</organism>
<evidence type="ECO:0000259" key="9">
    <source>
        <dbReference type="Pfam" id="PF00662"/>
    </source>
</evidence>
<feature type="domain" description="NADH:quinone oxidoreductase/Mrp antiporter transmembrane" evidence="8">
    <location>
        <begin position="139"/>
        <end position="419"/>
    </location>
</feature>
<feature type="transmembrane region" description="Helical" evidence="7">
    <location>
        <begin position="379"/>
        <end position="401"/>
    </location>
</feature>
<comment type="subcellular location">
    <subcellularLocation>
        <location evidence="1">Endomembrane system</location>
        <topology evidence="1">Multi-pass membrane protein</topology>
    </subcellularLocation>
    <subcellularLocation>
        <location evidence="6">Membrane</location>
        <topology evidence="6">Multi-pass membrane protein</topology>
    </subcellularLocation>
</comment>
<feature type="transmembrane region" description="Helical" evidence="7">
    <location>
        <begin position="256"/>
        <end position="278"/>
    </location>
</feature>
<protein>
    <submittedName>
        <fullName evidence="10">NAD(P)H-quinone oxidoreductase subunit F</fullName>
    </submittedName>
</protein>